<dbReference type="Pfam" id="PF01593">
    <property type="entry name" value="Amino_oxidase"/>
    <property type="match status" value="1"/>
</dbReference>
<comment type="similarity">
    <text evidence="2">Belongs to the flavin monoamine oxidase family.</text>
</comment>
<dbReference type="InterPro" id="IPR002937">
    <property type="entry name" value="Amino_oxidase"/>
</dbReference>
<sequence length="433" mass="46198">MASSYDVVVIGAGFAGAIAARDLGTRGYSVLLLEGRDRVGGRTYTGEAFGRPIEFGGTYLHWTSPNVWRELQHYGLKLDFPHHIDTVHWLADGRVHHGSAEEFGQAAASVMARVAADARQWFPAPFEVNAVDTSPIEQQTMAQRFDSSGLSRYERDVVEGVLASLSHSYDEQGVAQLLLLVAAYCGDWAGYFESIGSWPVEGGIKQLYDGLICESGAEVRLSTPVAAVQDNGISVTVTTRAGERIDARTAVVALPLNTLGDIAFTPDVPLASRTMIDQKNPVLASKIWVRAKGEIEPFQTVAPIGQNPINVARFDSYHDGDTLIMCLCSDASAIDADDHEGVQRALRVFVPDIEVVDTASHNWGADEFSKGGWIWHRPGNLTGGAAQLRAVSGRVRFAGSDIAGLGAGGVEGALETGAAAAREVAGVLADGSY</sequence>
<evidence type="ECO:0000313" key="9">
    <source>
        <dbReference type="Proteomes" id="UP000037962"/>
    </source>
</evidence>
<dbReference type="PANTHER" id="PTHR43563:SF1">
    <property type="entry name" value="AMINE OXIDASE [FLAVIN-CONTAINING] B"/>
    <property type="match status" value="1"/>
</dbReference>
<keyword evidence="9" id="KW-1185">Reference proteome</keyword>
<dbReference type="GO" id="GO:0016491">
    <property type="term" value="F:oxidoreductase activity"/>
    <property type="evidence" value="ECO:0007669"/>
    <property type="project" value="UniProtKB-KW"/>
</dbReference>
<accession>A0A7V8LTF7</accession>
<keyword evidence="3" id="KW-0560">Oxidoreductase</keyword>
<comment type="caution">
    <text evidence="6">The sequence shown here is derived from an EMBL/GenBank/DDBJ whole genome shotgun (WGS) entry which is preliminary data.</text>
</comment>
<evidence type="ECO:0000256" key="2">
    <source>
        <dbReference type="ARBA" id="ARBA00005995"/>
    </source>
</evidence>
<dbReference type="OrthoDB" id="337830at2"/>
<dbReference type="Proteomes" id="UP000037962">
    <property type="component" value="Unassembled WGS sequence"/>
</dbReference>
<dbReference type="SUPFAM" id="SSF51905">
    <property type="entry name" value="FAD/NAD(P)-binding domain"/>
    <property type="match status" value="1"/>
</dbReference>
<evidence type="ECO:0000313" key="8">
    <source>
        <dbReference type="Proteomes" id="UP000037843"/>
    </source>
</evidence>
<reference evidence="8 9" key="1">
    <citation type="submission" date="2015-09" db="EMBL/GenBank/DDBJ databases">
        <title>Genome Sequences of Mycobacterium immunogenum Isolates, Recuperated from a Chloraminated Drinking Water Distribution System Simulator Subjected to Episodes of Nitrification.</title>
        <authorList>
            <person name="Gomez-Alvarez V."/>
            <person name="Revetta R.P."/>
        </authorList>
    </citation>
    <scope>NUCLEOTIDE SEQUENCE [LARGE SCALE GENOMIC DNA]</scope>
    <source>
        <strain evidence="6 8">H008</strain>
        <strain evidence="7 9">H076</strain>
    </source>
</reference>
<comment type="cofactor">
    <cofactor evidence="1">
        <name>FAD</name>
        <dbReference type="ChEBI" id="CHEBI:57692"/>
    </cofactor>
</comment>
<dbReference type="PANTHER" id="PTHR43563">
    <property type="entry name" value="AMINE OXIDASE"/>
    <property type="match status" value="1"/>
</dbReference>
<dbReference type="PRINTS" id="PR00757">
    <property type="entry name" value="AMINEOXDASEF"/>
</dbReference>
<feature type="binding site" evidence="4">
    <location>
        <position position="225"/>
    </location>
    <ligand>
        <name>FAD</name>
        <dbReference type="ChEBI" id="CHEBI:57692"/>
    </ligand>
</feature>
<dbReference type="KEGG" id="miz:BAB75_26645"/>
<evidence type="ECO:0000259" key="5">
    <source>
        <dbReference type="Pfam" id="PF01593"/>
    </source>
</evidence>
<name>A0A7V8LTF7_9MYCO</name>
<dbReference type="RefSeq" id="WP_043078340.1">
    <property type="nucleotide sequence ID" value="NZ_CP011530.1"/>
</dbReference>
<evidence type="ECO:0000313" key="6">
    <source>
        <dbReference type="EMBL" id="KPG17841.1"/>
    </source>
</evidence>
<organism evidence="6 8">
    <name type="scientific">Mycobacteroides immunogenum</name>
    <dbReference type="NCBI Taxonomy" id="83262"/>
    <lineage>
        <taxon>Bacteria</taxon>
        <taxon>Bacillati</taxon>
        <taxon>Actinomycetota</taxon>
        <taxon>Actinomycetes</taxon>
        <taxon>Mycobacteriales</taxon>
        <taxon>Mycobacteriaceae</taxon>
        <taxon>Mycobacteroides</taxon>
    </lineage>
</organism>
<dbReference type="Proteomes" id="UP000037843">
    <property type="component" value="Unassembled WGS sequence"/>
</dbReference>
<dbReference type="InterPro" id="IPR050703">
    <property type="entry name" value="Flavin_MAO"/>
</dbReference>
<evidence type="ECO:0000313" key="7">
    <source>
        <dbReference type="EMBL" id="KPG37464.1"/>
    </source>
</evidence>
<dbReference type="InterPro" id="IPR036188">
    <property type="entry name" value="FAD/NAD-bd_sf"/>
</dbReference>
<feature type="domain" description="Amine oxidase" evidence="5">
    <location>
        <begin position="14"/>
        <end position="424"/>
    </location>
</feature>
<evidence type="ECO:0000256" key="4">
    <source>
        <dbReference type="PIRSR" id="PIRSR601613-1"/>
    </source>
</evidence>
<dbReference type="Gene3D" id="3.90.660.10">
    <property type="match status" value="1"/>
</dbReference>
<dbReference type="EMBL" id="LJFS01000001">
    <property type="protein sequence ID" value="KPG37464.1"/>
    <property type="molecule type" value="Genomic_DNA"/>
</dbReference>
<dbReference type="Gene3D" id="1.10.405.10">
    <property type="entry name" value="Guanine Nucleotide Dissociation Inhibitor, domain 1"/>
    <property type="match status" value="1"/>
</dbReference>
<protein>
    <submittedName>
        <fullName evidence="6">Amino acid oxidase</fullName>
    </submittedName>
</protein>
<dbReference type="EMBL" id="LJFO01000001">
    <property type="protein sequence ID" value="KPG17841.1"/>
    <property type="molecule type" value="Genomic_DNA"/>
</dbReference>
<dbReference type="AlphaFoldDB" id="A0A7V8LTF7"/>
<proteinExistence type="inferred from homology"/>
<gene>
    <name evidence="6" type="ORF">AN908_01410</name>
    <name evidence="7" type="ORF">AN912_00165</name>
</gene>
<evidence type="ECO:0000256" key="3">
    <source>
        <dbReference type="ARBA" id="ARBA00023002"/>
    </source>
</evidence>
<dbReference type="GeneID" id="45767451"/>
<evidence type="ECO:0000256" key="1">
    <source>
        <dbReference type="ARBA" id="ARBA00001974"/>
    </source>
</evidence>
<dbReference type="Gene3D" id="3.50.50.60">
    <property type="entry name" value="FAD/NAD(P)-binding domain"/>
    <property type="match status" value="1"/>
</dbReference>
<dbReference type="InterPro" id="IPR001613">
    <property type="entry name" value="Flavin_amine_oxidase"/>
</dbReference>